<accession>A0A4R2HVY4</accession>
<dbReference type="AlphaFoldDB" id="A0A4R2HVY4"/>
<comment type="similarity">
    <text evidence="1">Belongs to the N-acetylmuramoyl-L-alanine amidase 2 family.</text>
</comment>
<dbReference type="InterPro" id="IPR036505">
    <property type="entry name" value="Amidase/PGRP_sf"/>
</dbReference>
<dbReference type="GO" id="GO:0009253">
    <property type="term" value="P:peptidoglycan catabolic process"/>
    <property type="evidence" value="ECO:0007669"/>
    <property type="project" value="InterPro"/>
</dbReference>
<comment type="caution">
    <text evidence="4">The sequence shown here is derived from an EMBL/GenBank/DDBJ whole genome shotgun (WGS) entry which is preliminary data.</text>
</comment>
<proteinExistence type="inferred from homology"/>
<dbReference type="OrthoDB" id="514320at2"/>
<dbReference type="GO" id="GO:0008745">
    <property type="term" value="F:N-acetylmuramoyl-L-alanine amidase activity"/>
    <property type="evidence" value="ECO:0007669"/>
    <property type="project" value="InterPro"/>
</dbReference>
<dbReference type="PANTHER" id="PTHR11022">
    <property type="entry name" value="PEPTIDOGLYCAN RECOGNITION PROTEIN"/>
    <property type="match status" value="1"/>
</dbReference>
<feature type="compositionally biased region" description="Pro residues" evidence="2">
    <location>
        <begin position="253"/>
        <end position="265"/>
    </location>
</feature>
<protein>
    <recommendedName>
        <fullName evidence="3">Peptidoglycan recognition protein family domain-containing protein</fullName>
    </recommendedName>
</protein>
<organism evidence="4 5">
    <name type="scientific">Kribbella steppae</name>
    <dbReference type="NCBI Taxonomy" id="2512223"/>
    <lineage>
        <taxon>Bacteria</taxon>
        <taxon>Bacillati</taxon>
        <taxon>Actinomycetota</taxon>
        <taxon>Actinomycetes</taxon>
        <taxon>Propionibacteriales</taxon>
        <taxon>Kribbellaceae</taxon>
        <taxon>Kribbella</taxon>
    </lineage>
</organism>
<dbReference type="GO" id="GO:0008270">
    <property type="term" value="F:zinc ion binding"/>
    <property type="evidence" value="ECO:0007669"/>
    <property type="project" value="InterPro"/>
</dbReference>
<evidence type="ECO:0000256" key="2">
    <source>
        <dbReference type="SAM" id="MobiDB-lite"/>
    </source>
</evidence>
<dbReference type="SUPFAM" id="SSF55846">
    <property type="entry name" value="N-acetylmuramoyl-L-alanine amidase-like"/>
    <property type="match status" value="1"/>
</dbReference>
<dbReference type="InterPro" id="IPR006619">
    <property type="entry name" value="PGRP_domain_met/bac"/>
</dbReference>
<feature type="domain" description="Peptidoglycan recognition protein family" evidence="3">
    <location>
        <begin position="2"/>
        <end position="148"/>
    </location>
</feature>
<dbReference type="EMBL" id="SLWN01000001">
    <property type="protein sequence ID" value="TCO35427.1"/>
    <property type="molecule type" value="Genomic_DNA"/>
</dbReference>
<dbReference type="CDD" id="cd06583">
    <property type="entry name" value="PGRP"/>
    <property type="match status" value="1"/>
</dbReference>
<feature type="region of interest" description="Disordered" evidence="2">
    <location>
        <begin position="1"/>
        <end position="20"/>
    </location>
</feature>
<dbReference type="Gene3D" id="3.40.80.10">
    <property type="entry name" value="Peptidoglycan recognition protein-like"/>
    <property type="match status" value="1"/>
</dbReference>
<evidence type="ECO:0000256" key="1">
    <source>
        <dbReference type="ARBA" id="ARBA00007553"/>
    </source>
</evidence>
<dbReference type="InterPro" id="IPR015510">
    <property type="entry name" value="PGRP"/>
</dbReference>
<gene>
    <name evidence="4" type="ORF">EV652_101307</name>
</gene>
<feature type="region of interest" description="Disordered" evidence="2">
    <location>
        <begin position="242"/>
        <end position="328"/>
    </location>
</feature>
<evidence type="ECO:0000313" key="5">
    <source>
        <dbReference type="Proteomes" id="UP000294508"/>
    </source>
</evidence>
<evidence type="ECO:0000313" key="4">
    <source>
        <dbReference type="EMBL" id="TCO35427.1"/>
    </source>
</evidence>
<reference evidence="4 5" key="1">
    <citation type="journal article" date="2015" name="Stand. Genomic Sci.">
        <title>Genomic Encyclopedia of Bacterial and Archaeal Type Strains, Phase III: the genomes of soil and plant-associated and newly described type strains.</title>
        <authorList>
            <person name="Whitman W.B."/>
            <person name="Woyke T."/>
            <person name="Klenk H.P."/>
            <person name="Zhou Y."/>
            <person name="Lilburn T.G."/>
            <person name="Beck B.J."/>
            <person name="De Vos P."/>
            <person name="Vandamme P."/>
            <person name="Eisen J.A."/>
            <person name="Garrity G."/>
            <person name="Hugenholtz P."/>
            <person name="Kyrpides N.C."/>
        </authorList>
    </citation>
    <scope>NUCLEOTIDE SEQUENCE [LARGE SCALE GENOMIC DNA]</scope>
    <source>
        <strain evidence="4 5">VKM Ac-2572</strain>
    </source>
</reference>
<dbReference type="PANTHER" id="PTHR11022:SF41">
    <property type="entry name" value="PEPTIDOGLYCAN-RECOGNITION PROTEIN LC-RELATED"/>
    <property type="match status" value="1"/>
</dbReference>
<dbReference type="RefSeq" id="WP_132207124.1">
    <property type="nucleotide sequence ID" value="NZ_SLWN01000001.1"/>
</dbReference>
<dbReference type="SMART" id="SM00701">
    <property type="entry name" value="PGRP"/>
    <property type="match status" value="1"/>
</dbReference>
<dbReference type="InterPro" id="IPR002502">
    <property type="entry name" value="Amidase_domain"/>
</dbReference>
<feature type="compositionally biased region" description="Low complexity" evidence="2">
    <location>
        <begin position="285"/>
        <end position="312"/>
    </location>
</feature>
<dbReference type="Proteomes" id="UP000294508">
    <property type="component" value="Unassembled WGS sequence"/>
</dbReference>
<name>A0A4R2HVY4_9ACTN</name>
<evidence type="ECO:0000259" key="3">
    <source>
        <dbReference type="SMART" id="SM00701"/>
    </source>
</evidence>
<sequence length="328" mass="34831">MVTYLPRSAWNARPPNGGPGNLTVSRVQGAVIHWPGTGSTSVIHSKAAVASALRGWQNFHMDDRGWSDIAYQIAVDQAGRAWTLRGLRTQSGANGNNDLNERYGAILLVLVTGEQPTAAMKATTRGVIADFRRFFPRGTAIRPHSAVRPDGTDCPGPAARAAIARGDFTPTSSEDDMTPAQMQELKNFIEARSQAYALWVHRQLRTDLSAVVKAYALDIKNYERQTDAADAQRAAAAVWATAPDNFPTNTEPKPAPDPGPEPDPSAEPYLLLPEPEELPTVDTTPDASLADGSAPAADGSAPAASADPEPAGQPESGSDPEPNPSPQQ</sequence>
<keyword evidence="5" id="KW-1185">Reference proteome</keyword>